<keyword evidence="2" id="KW-1185">Reference proteome</keyword>
<dbReference type="AlphaFoldDB" id="A0A1C5AAP4"/>
<dbReference type="RefSeq" id="WP_074476855.1">
    <property type="nucleotide sequence ID" value="NZ_FMCT01000012.1"/>
</dbReference>
<dbReference type="EMBL" id="FMCT01000012">
    <property type="protein sequence ID" value="SCF42280.1"/>
    <property type="molecule type" value="Genomic_DNA"/>
</dbReference>
<evidence type="ECO:0000313" key="1">
    <source>
        <dbReference type="EMBL" id="SCF42280.1"/>
    </source>
</evidence>
<evidence type="ECO:0000313" key="2">
    <source>
        <dbReference type="Proteomes" id="UP000183585"/>
    </source>
</evidence>
<protein>
    <submittedName>
        <fullName evidence="1">Uncharacterized protein</fullName>
    </submittedName>
</protein>
<reference evidence="2" key="1">
    <citation type="submission" date="2016-06" db="EMBL/GenBank/DDBJ databases">
        <authorList>
            <person name="Varghese N."/>
            <person name="Submissions Spin"/>
        </authorList>
    </citation>
    <scope>NUCLEOTIDE SEQUENCE [LARGE SCALE GENOMIC DNA]</scope>
    <source>
        <strain evidence="2">DSM 43168</strain>
    </source>
</reference>
<dbReference type="Proteomes" id="UP000183585">
    <property type="component" value="Unassembled WGS sequence"/>
</dbReference>
<organism evidence="1 2">
    <name type="scientific">Micromonospora carbonacea</name>
    <dbReference type="NCBI Taxonomy" id="47853"/>
    <lineage>
        <taxon>Bacteria</taxon>
        <taxon>Bacillati</taxon>
        <taxon>Actinomycetota</taxon>
        <taxon>Actinomycetes</taxon>
        <taxon>Micromonosporales</taxon>
        <taxon>Micromonosporaceae</taxon>
        <taxon>Micromonospora</taxon>
    </lineage>
</organism>
<proteinExistence type="predicted"/>
<sequence length="96" mass="10393">MPRKTCTLCPGCNADLNARSVTPSAKRPGWCTDCAPDKTTHLILAGDFATFCGKLTHEINADPDVTVNAYEPLFPGGSDTNCADCTRVLRRKQRGH</sequence>
<accession>A0A1C5AAP4</accession>
<name>A0A1C5AAP4_9ACTN</name>
<gene>
    <name evidence="1" type="ORF">GA0070563_11260</name>
</gene>